<dbReference type="Proteomes" id="UP000297149">
    <property type="component" value="Chromosome"/>
</dbReference>
<evidence type="ECO:0000313" key="1">
    <source>
        <dbReference type="EMBL" id="QCD43700.1"/>
    </source>
</evidence>
<sequence>MKGSHDISHDITHGLNYFGDIRCHTNEIMLGFSLCSLSSSFWMWAERLSCHFR</sequence>
<dbReference type="KEGG" id="ddb:E7747_11045"/>
<proteinExistence type="predicted"/>
<dbReference type="AlphaFoldDB" id="A0A4P7W7U4"/>
<protein>
    <submittedName>
        <fullName evidence="1">CRISPR-associated DxTHG motif protein</fullName>
    </submittedName>
</protein>
<organism evidence="1 2">
    <name type="scientific">Duncaniella dubosii</name>
    <dbReference type="NCBI Taxonomy" id="2518971"/>
    <lineage>
        <taxon>Bacteria</taxon>
        <taxon>Pseudomonadati</taxon>
        <taxon>Bacteroidota</taxon>
        <taxon>Bacteroidia</taxon>
        <taxon>Bacteroidales</taxon>
        <taxon>Muribaculaceae</taxon>
        <taxon>Duncaniella</taxon>
    </lineage>
</organism>
<keyword evidence="2" id="KW-1185">Reference proteome</keyword>
<accession>A0A4P7W7U4</accession>
<name>A0A4P7W7U4_9BACT</name>
<dbReference type="EMBL" id="CP039396">
    <property type="protein sequence ID" value="QCD43700.1"/>
    <property type="molecule type" value="Genomic_DNA"/>
</dbReference>
<evidence type="ECO:0000313" key="2">
    <source>
        <dbReference type="Proteomes" id="UP000297149"/>
    </source>
</evidence>
<gene>
    <name evidence="1" type="ORF">E7747_11045</name>
</gene>
<reference evidence="2" key="1">
    <citation type="submission" date="2019-02" db="EMBL/GenBank/DDBJ databases">
        <title>Isolation and identification of novel species under the genus Muribaculum.</title>
        <authorList>
            <person name="Miyake S."/>
            <person name="Ding Y."/>
            <person name="Low A."/>
            <person name="Soh M."/>
            <person name="Seedorf H."/>
        </authorList>
    </citation>
    <scope>NUCLEOTIDE SEQUENCE [LARGE SCALE GENOMIC DNA]</scope>
    <source>
        <strain evidence="2">H5</strain>
    </source>
</reference>